<dbReference type="SUPFAM" id="SSF46894">
    <property type="entry name" value="C-terminal effector domain of the bipartite response regulators"/>
    <property type="match status" value="1"/>
</dbReference>
<dbReference type="EMBL" id="AP023368">
    <property type="protein sequence ID" value="BCK01369.1"/>
    <property type="molecule type" value="Genomic_DNA"/>
</dbReference>
<dbReference type="GO" id="GO:0000160">
    <property type="term" value="P:phosphorelay signal transduction system"/>
    <property type="evidence" value="ECO:0007669"/>
    <property type="project" value="InterPro"/>
</dbReference>
<evidence type="ECO:0000256" key="1">
    <source>
        <dbReference type="ARBA" id="ARBA00018672"/>
    </source>
</evidence>
<dbReference type="RefSeq" id="WP_185256942.1">
    <property type="nucleotide sequence ID" value="NZ_AP023368.1"/>
</dbReference>
<dbReference type="GO" id="GO:0006355">
    <property type="term" value="P:regulation of DNA-templated transcription"/>
    <property type="evidence" value="ECO:0007669"/>
    <property type="project" value="InterPro"/>
</dbReference>
<dbReference type="KEGG" id="acht:bsdcttw_44090"/>
<evidence type="ECO:0000259" key="5">
    <source>
        <dbReference type="PROSITE" id="PS50110"/>
    </source>
</evidence>
<feature type="domain" description="Response regulatory" evidence="5">
    <location>
        <begin position="2"/>
        <end position="116"/>
    </location>
</feature>
<dbReference type="InterPro" id="IPR036388">
    <property type="entry name" value="WH-like_DNA-bd_sf"/>
</dbReference>
<dbReference type="SUPFAM" id="SSF52172">
    <property type="entry name" value="CheY-like"/>
    <property type="match status" value="1"/>
</dbReference>
<dbReference type="Pfam" id="PF03704">
    <property type="entry name" value="BTAD"/>
    <property type="match status" value="1"/>
</dbReference>
<protein>
    <recommendedName>
        <fullName evidence="1">Stage 0 sporulation protein A homolog</fullName>
    </recommendedName>
</protein>
<dbReference type="Gene3D" id="1.25.40.10">
    <property type="entry name" value="Tetratricopeptide repeat domain"/>
    <property type="match status" value="1"/>
</dbReference>
<evidence type="ECO:0000256" key="3">
    <source>
        <dbReference type="ARBA" id="ARBA00024867"/>
    </source>
</evidence>
<gene>
    <name evidence="6" type="ORF">bsdcttw_44090</name>
</gene>
<organism evidence="6 7">
    <name type="scientific">Anaerocolumna chitinilytica</name>
    <dbReference type="NCBI Taxonomy" id="1727145"/>
    <lineage>
        <taxon>Bacteria</taxon>
        <taxon>Bacillati</taxon>
        <taxon>Bacillota</taxon>
        <taxon>Clostridia</taxon>
        <taxon>Lachnospirales</taxon>
        <taxon>Lachnospiraceae</taxon>
        <taxon>Anaerocolumna</taxon>
    </lineage>
</organism>
<dbReference type="PANTHER" id="PTHR35807:SF2">
    <property type="entry name" value="TRANSCRIPTIONAL ACTIVATOR DOMAIN"/>
    <property type="match status" value="1"/>
</dbReference>
<dbReference type="InterPro" id="IPR001789">
    <property type="entry name" value="Sig_transdc_resp-reg_receiver"/>
</dbReference>
<dbReference type="SMART" id="SM00448">
    <property type="entry name" value="REC"/>
    <property type="match status" value="1"/>
</dbReference>
<dbReference type="AlphaFoldDB" id="A0A7M3S9V1"/>
<sequence length="374" mass="44405">MRVFLVDDEELALDVLERMLNRIENVQIVGKYMDSQKAFDDLRTESIDVVFLDLEMGGLNGLEFARRLLHKEEAPEVIFVTAYAQYAVEAFEVDALDYLLKPITISRLEKSIQKVEEKLKIKKIARTQIAEGKTNIYIHSLKEFQVFKGDKMSAPPMRWRTKKVKEMFCYLWLNNEKPVNKYRILEELWADAPLDKSTVLLHTTVYQLRKAIKELGYEEGLQYMNDQYILTLPMKSDLEELRTLLREPEPTPEQMSRLLTIYEGDLLEHDEYDWCIYDRQHLRNAYLNYLEKYIDKNLNTLKSEIMESCLQKLLRLDVYNEKYVFLLMEYYADNGNGKGVIKVYQYYSKVLREELGLKPSSKVIEIYNRFLKRE</sequence>
<evidence type="ECO:0000256" key="4">
    <source>
        <dbReference type="PROSITE-ProRule" id="PRU00169"/>
    </source>
</evidence>
<dbReference type="Proteomes" id="UP000515703">
    <property type="component" value="Chromosome"/>
</dbReference>
<comment type="function">
    <text evidence="3">May play the central regulatory role in sporulation. It may be an element of the effector pathway responsible for the activation of sporulation genes in response to nutritional stress. Spo0A may act in concert with spo0H (a sigma factor) to control the expression of some genes that are critical to the sporulation process.</text>
</comment>
<dbReference type="GO" id="GO:0003677">
    <property type="term" value="F:DNA binding"/>
    <property type="evidence" value="ECO:0007669"/>
    <property type="project" value="UniProtKB-KW"/>
</dbReference>
<dbReference type="Gene3D" id="1.10.10.10">
    <property type="entry name" value="Winged helix-like DNA-binding domain superfamily/Winged helix DNA-binding domain"/>
    <property type="match status" value="1"/>
</dbReference>
<dbReference type="PANTHER" id="PTHR35807">
    <property type="entry name" value="TRANSCRIPTIONAL REGULATOR REDD-RELATED"/>
    <property type="match status" value="1"/>
</dbReference>
<dbReference type="PROSITE" id="PS50110">
    <property type="entry name" value="RESPONSE_REGULATORY"/>
    <property type="match status" value="1"/>
</dbReference>
<feature type="modified residue" description="4-aspartylphosphate" evidence="4">
    <location>
        <position position="53"/>
    </location>
</feature>
<proteinExistence type="predicted"/>
<keyword evidence="7" id="KW-1185">Reference proteome</keyword>
<evidence type="ECO:0000313" key="7">
    <source>
        <dbReference type="Proteomes" id="UP000515703"/>
    </source>
</evidence>
<dbReference type="Gene3D" id="3.40.50.2300">
    <property type="match status" value="1"/>
</dbReference>
<dbReference type="SMART" id="SM01043">
    <property type="entry name" value="BTAD"/>
    <property type="match status" value="1"/>
</dbReference>
<keyword evidence="4" id="KW-0597">Phosphoprotein</keyword>
<dbReference type="InterPro" id="IPR016032">
    <property type="entry name" value="Sig_transdc_resp-reg_C-effctor"/>
</dbReference>
<dbReference type="InterPro" id="IPR011990">
    <property type="entry name" value="TPR-like_helical_dom_sf"/>
</dbReference>
<evidence type="ECO:0000256" key="2">
    <source>
        <dbReference type="ARBA" id="ARBA00023125"/>
    </source>
</evidence>
<dbReference type="InterPro" id="IPR051677">
    <property type="entry name" value="AfsR-DnrI-RedD_regulator"/>
</dbReference>
<dbReference type="SUPFAM" id="SSF48452">
    <property type="entry name" value="TPR-like"/>
    <property type="match status" value="1"/>
</dbReference>
<keyword evidence="2" id="KW-0238">DNA-binding</keyword>
<dbReference type="InterPro" id="IPR005158">
    <property type="entry name" value="BTAD"/>
</dbReference>
<evidence type="ECO:0000313" key="6">
    <source>
        <dbReference type="EMBL" id="BCK01369.1"/>
    </source>
</evidence>
<accession>A0A7M3S9V1</accession>
<reference evidence="6 7" key="1">
    <citation type="submission" date="2020-08" db="EMBL/GenBank/DDBJ databases">
        <title>Draft genome sequencing of an Anaerocolumna strain isolated from anoxic soil subjected to BSD treatment.</title>
        <authorList>
            <person name="Uek A."/>
            <person name="Tonouchi A."/>
        </authorList>
    </citation>
    <scope>NUCLEOTIDE SEQUENCE [LARGE SCALE GENOMIC DNA]</scope>
    <source>
        <strain evidence="6 7">CTTW</strain>
    </source>
</reference>
<name>A0A7M3S9V1_9FIRM</name>
<dbReference type="Pfam" id="PF00072">
    <property type="entry name" value="Response_reg"/>
    <property type="match status" value="1"/>
</dbReference>
<dbReference type="InterPro" id="IPR011006">
    <property type="entry name" value="CheY-like_superfamily"/>
</dbReference>
<reference evidence="6 7" key="2">
    <citation type="submission" date="2020-08" db="EMBL/GenBank/DDBJ databases">
        <authorList>
            <person name="Ueki A."/>
            <person name="Tonouchi A."/>
        </authorList>
    </citation>
    <scope>NUCLEOTIDE SEQUENCE [LARGE SCALE GENOMIC DNA]</scope>
    <source>
        <strain evidence="6 7">CTTW</strain>
    </source>
</reference>